<dbReference type="GO" id="GO:0004519">
    <property type="term" value="F:endonuclease activity"/>
    <property type="evidence" value="ECO:0007669"/>
    <property type="project" value="UniProtKB-KW"/>
</dbReference>
<keyword evidence="4" id="KW-0378">Hydrolase</keyword>
<feature type="region of interest" description="Disordered" evidence="1">
    <location>
        <begin position="31"/>
        <end position="51"/>
    </location>
</feature>
<reference evidence="5" key="1">
    <citation type="journal article" date="2021" name="Curr. Microbiol.">
        <title>Complete genome of nocamycin-producing strain Saccharothrix syringae NRRL B-16468 reveals the biosynthetic potential for secondary metabolites.</title>
        <authorList>
            <person name="Mo X."/>
            <person name="Yang S."/>
        </authorList>
    </citation>
    <scope>NUCLEOTIDE SEQUENCE [LARGE SCALE GENOMIC DNA]</scope>
    <source>
        <strain evidence="5">ATCC 51364 / DSM 43886 / JCM 6844 / KCTC 9398 / NBRC 14523 / NRRL B-16468 / INA 2240</strain>
    </source>
</reference>
<feature type="transmembrane region" description="Helical" evidence="2">
    <location>
        <begin position="7"/>
        <end position="26"/>
    </location>
</feature>
<dbReference type="PANTHER" id="PTHR24094:SF15">
    <property type="entry name" value="AMP-DEPENDENT SYNTHETASE_LIGASE DOMAIN-CONTAINING PROTEIN-RELATED"/>
    <property type="match status" value="1"/>
</dbReference>
<keyword evidence="2" id="KW-0472">Membrane</keyword>
<dbReference type="Proteomes" id="UP000325787">
    <property type="component" value="Chromosome"/>
</dbReference>
<sequence>MSGKRSSTAAGIVLLIALVVIGFYLAQDNDDTGPPGGAPSATSEPAAPGDDPAAQLAALTVAPEGKMTGYSRERFPHWSSQGDSCDTREIVLQRQGSDVQTDGECRATSGTWVSPYDGVTVTKAGDLDIDHTVALAEAWRSGADKWTDEQREKFANDMGGLQLVAVTASSNRSKGDQDVAKWKPPVEAYWCTYARAVVSVKTAYSLSVDEAERDALAAMLKTC</sequence>
<dbReference type="KEGG" id="ssyi:EKG83_06405"/>
<dbReference type="EMBL" id="CP034550">
    <property type="protein sequence ID" value="QFZ17146.1"/>
    <property type="molecule type" value="Genomic_DNA"/>
</dbReference>
<dbReference type="AlphaFoldDB" id="A0A5Q0GSS7"/>
<dbReference type="Pfam" id="PF07510">
    <property type="entry name" value="GmrSD_C"/>
    <property type="match status" value="1"/>
</dbReference>
<keyword evidence="2" id="KW-1133">Transmembrane helix</keyword>
<evidence type="ECO:0000313" key="4">
    <source>
        <dbReference type="EMBL" id="QFZ17146.1"/>
    </source>
</evidence>
<evidence type="ECO:0000256" key="2">
    <source>
        <dbReference type="SAM" id="Phobius"/>
    </source>
</evidence>
<dbReference type="PANTHER" id="PTHR24094">
    <property type="entry name" value="SECRETED PROTEIN"/>
    <property type="match status" value="1"/>
</dbReference>
<accession>A0A5Q0GSS7</accession>
<dbReference type="RefSeq" id="WP_033427694.1">
    <property type="nucleotide sequence ID" value="NZ_CP034550.1"/>
</dbReference>
<protein>
    <submittedName>
        <fullName evidence="4">HNH endonuclease</fullName>
    </submittedName>
</protein>
<keyword evidence="4" id="KW-0255">Endonuclease</keyword>
<gene>
    <name evidence="4" type="ORF">EKG83_06405</name>
</gene>
<proteinExistence type="predicted"/>
<keyword evidence="4" id="KW-0540">Nuclease</keyword>
<dbReference type="OrthoDB" id="5196645at2"/>
<dbReference type="InterPro" id="IPR011089">
    <property type="entry name" value="GmrSD_C"/>
</dbReference>
<evidence type="ECO:0000256" key="1">
    <source>
        <dbReference type="SAM" id="MobiDB-lite"/>
    </source>
</evidence>
<name>A0A5Q0GSS7_SACSY</name>
<keyword evidence="2" id="KW-0812">Transmembrane</keyword>
<feature type="domain" description="GmrSD restriction endonucleases C-terminal" evidence="3">
    <location>
        <begin position="122"/>
        <end position="218"/>
    </location>
</feature>
<organism evidence="4 5">
    <name type="scientific">Saccharothrix syringae</name>
    <name type="common">Nocardiopsis syringae</name>
    <dbReference type="NCBI Taxonomy" id="103733"/>
    <lineage>
        <taxon>Bacteria</taxon>
        <taxon>Bacillati</taxon>
        <taxon>Actinomycetota</taxon>
        <taxon>Actinomycetes</taxon>
        <taxon>Pseudonocardiales</taxon>
        <taxon>Pseudonocardiaceae</taxon>
        <taxon>Saccharothrix</taxon>
    </lineage>
</organism>
<evidence type="ECO:0000313" key="5">
    <source>
        <dbReference type="Proteomes" id="UP000325787"/>
    </source>
</evidence>
<keyword evidence="5" id="KW-1185">Reference proteome</keyword>
<evidence type="ECO:0000259" key="3">
    <source>
        <dbReference type="Pfam" id="PF07510"/>
    </source>
</evidence>